<protein>
    <recommendedName>
        <fullName evidence="8">Glycosyltransferase family 92 protein</fullName>
        <ecNumber evidence="8">2.4.1.-</ecNumber>
    </recommendedName>
</protein>
<dbReference type="Pfam" id="PF01697">
    <property type="entry name" value="Glyco_transf_92"/>
    <property type="match status" value="1"/>
</dbReference>
<comment type="subcellular location">
    <subcellularLocation>
        <location evidence="1">Membrane</location>
        <topology evidence="1">Single-pass membrane protein</topology>
    </subcellularLocation>
</comment>
<organism evidence="9 10">
    <name type="scientific">Panagrellus redivivus</name>
    <name type="common">Microworm</name>
    <dbReference type="NCBI Taxonomy" id="6233"/>
    <lineage>
        <taxon>Eukaryota</taxon>
        <taxon>Metazoa</taxon>
        <taxon>Ecdysozoa</taxon>
        <taxon>Nematoda</taxon>
        <taxon>Chromadorea</taxon>
        <taxon>Rhabditida</taxon>
        <taxon>Tylenchina</taxon>
        <taxon>Panagrolaimomorpha</taxon>
        <taxon>Panagrolaimoidea</taxon>
        <taxon>Panagrolaimidae</taxon>
        <taxon>Panagrellus</taxon>
    </lineage>
</organism>
<evidence type="ECO:0000256" key="3">
    <source>
        <dbReference type="ARBA" id="ARBA00022676"/>
    </source>
</evidence>
<keyword evidence="6" id="KW-1133">Transmembrane helix</keyword>
<dbReference type="EC" id="2.4.1.-" evidence="8"/>
<evidence type="ECO:0000256" key="4">
    <source>
        <dbReference type="ARBA" id="ARBA00022679"/>
    </source>
</evidence>
<name>A0A7E4ULW2_PANRE</name>
<keyword evidence="3 8" id="KW-0328">Glycosyltransferase</keyword>
<reference evidence="10" key="2">
    <citation type="submission" date="2020-10" db="UniProtKB">
        <authorList>
            <consortium name="WormBaseParasite"/>
        </authorList>
    </citation>
    <scope>IDENTIFICATION</scope>
</reference>
<dbReference type="Proteomes" id="UP000492821">
    <property type="component" value="Unassembled WGS sequence"/>
</dbReference>
<sequence length="216" mass="24684">MYETEYFNQISNSHECFYEFKESAEFISFPDWDDILMGPRQENGFQTYYDMFAPLIHQQPNAAAFSLNRYDTTLLTPVHEMTEFSLAKILRKAVYNATSSHPKMVIRPLLVASCWIHTSKVMENDAYSEIKTSVASFAHLNYTLLTKHNNTTLTLNDSSLFFLDPDVLDSNFKTMLERHSFEFVDMIVKVTVGVDRCRDVASGATTDPPNPESGGF</sequence>
<proteinExistence type="inferred from homology"/>
<dbReference type="PANTHER" id="PTHR21645">
    <property type="entry name" value="GLYCOSYLTRANSFERASE FAMILY 92 PROTEIN"/>
    <property type="match status" value="1"/>
</dbReference>
<evidence type="ECO:0000256" key="5">
    <source>
        <dbReference type="ARBA" id="ARBA00022692"/>
    </source>
</evidence>
<dbReference type="WBParaSite" id="Pan_g1034.t1">
    <property type="protein sequence ID" value="Pan_g1034.t1"/>
    <property type="gene ID" value="Pan_g1034"/>
</dbReference>
<dbReference type="AlphaFoldDB" id="A0A7E4ULW2"/>
<dbReference type="GO" id="GO:0016757">
    <property type="term" value="F:glycosyltransferase activity"/>
    <property type="evidence" value="ECO:0007669"/>
    <property type="project" value="UniProtKB-UniRule"/>
</dbReference>
<evidence type="ECO:0000256" key="2">
    <source>
        <dbReference type="ARBA" id="ARBA00007647"/>
    </source>
</evidence>
<dbReference type="InterPro" id="IPR008166">
    <property type="entry name" value="Glyco_transf_92"/>
</dbReference>
<keyword evidence="7" id="KW-0472">Membrane</keyword>
<evidence type="ECO:0000256" key="7">
    <source>
        <dbReference type="ARBA" id="ARBA00023136"/>
    </source>
</evidence>
<evidence type="ECO:0000256" key="6">
    <source>
        <dbReference type="ARBA" id="ARBA00022989"/>
    </source>
</evidence>
<accession>A0A7E4ULW2</accession>
<reference evidence="9" key="1">
    <citation type="journal article" date="2013" name="Genetics">
        <title>The draft genome and transcriptome of Panagrellus redivivus are shaped by the harsh demands of a free-living lifestyle.</title>
        <authorList>
            <person name="Srinivasan J."/>
            <person name="Dillman A.R."/>
            <person name="Macchietto M.G."/>
            <person name="Heikkinen L."/>
            <person name="Lakso M."/>
            <person name="Fracchia K.M."/>
            <person name="Antoshechkin I."/>
            <person name="Mortazavi A."/>
            <person name="Wong G."/>
            <person name="Sternberg P.W."/>
        </authorList>
    </citation>
    <scope>NUCLEOTIDE SEQUENCE [LARGE SCALE GENOMIC DNA]</scope>
    <source>
        <strain evidence="9">MT8872</strain>
    </source>
</reference>
<keyword evidence="5" id="KW-0812">Transmembrane</keyword>
<evidence type="ECO:0000313" key="9">
    <source>
        <dbReference type="Proteomes" id="UP000492821"/>
    </source>
</evidence>
<keyword evidence="4 8" id="KW-0808">Transferase</keyword>
<dbReference type="GO" id="GO:0016020">
    <property type="term" value="C:membrane"/>
    <property type="evidence" value="ECO:0007669"/>
    <property type="project" value="UniProtKB-SubCell"/>
</dbReference>
<evidence type="ECO:0000256" key="1">
    <source>
        <dbReference type="ARBA" id="ARBA00004167"/>
    </source>
</evidence>
<dbReference type="InterPro" id="IPR052012">
    <property type="entry name" value="GTase_92"/>
</dbReference>
<comment type="similarity">
    <text evidence="2 8">Belongs to the glycosyltransferase 92 family.</text>
</comment>
<dbReference type="PANTHER" id="PTHR21645:SF22">
    <property type="entry name" value="GLYCOSYLTRANSFERASE FAMILY 92 PROTEIN"/>
    <property type="match status" value="1"/>
</dbReference>
<evidence type="ECO:0000256" key="8">
    <source>
        <dbReference type="RuleBase" id="RU366017"/>
    </source>
</evidence>
<evidence type="ECO:0000313" key="10">
    <source>
        <dbReference type="WBParaSite" id="Pan_g1034.t1"/>
    </source>
</evidence>
<keyword evidence="9" id="KW-1185">Reference proteome</keyword>